<evidence type="ECO:0000256" key="9">
    <source>
        <dbReference type="ARBA" id="ARBA00023136"/>
    </source>
</evidence>
<dbReference type="Gene3D" id="3.30.1390.30">
    <property type="entry name" value="Penicillin-binding protein 2a, domain 3"/>
    <property type="match status" value="1"/>
</dbReference>
<feature type="domain" description="Penicillin-binding protein transpeptidase" evidence="11">
    <location>
        <begin position="684"/>
        <end position="788"/>
    </location>
</feature>
<evidence type="ECO:0000256" key="6">
    <source>
        <dbReference type="ARBA" id="ARBA00022960"/>
    </source>
</evidence>
<evidence type="ECO:0000256" key="5">
    <source>
        <dbReference type="ARBA" id="ARBA00022692"/>
    </source>
</evidence>
<dbReference type="PANTHER" id="PTHR30627:SF2">
    <property type="entry name" value="PEPTIDOGLYCAN D,D-TRANSPEPTIDASE MRDA"/>
    <property type="match status" value="1"/>
</dbReference>
<dbReference type="SUPFAM" id="SSF56519">
    <property type="entry name" value="Penicillin binding protein dimerisation domain"/>
    <property type="match status" value="1"/>
</dbReference>
<reference evidence="13 14" key="1">
    <citation type="submission" date="2021-01" db="EMBL/GenBank/DDBJ databases">
        <title>Genomic Encyclopedia of Type Strains, Phase IV (KMG-IV): sequencing the most valuable type-strain genomes for metagenomic binning, comparative biology and taxonomic classification.</title>
        <authorList>
            <person name="Goeker M."/>
        </authorList>
    </citation>
    <scope>NUCLEOTIDE SEQUENCE [LARGE SCALE GENOMIC DNA]</scope>
    <source>
        <strain evidence="13 14">DSM 24436</strain>
    </source>
</reference>
<dbReference type="InterPro" id="IPR001460">
    <property type="entry name" value="PCN-bd_Tpept"/>
</dbReference>
<dbReference type="InterPro" id="IPR005311">
    <property type="entry name" value="PBP_dimer"/>
</dbReference>
<protein>
    <submittedName>
        <fullName evidence="13">Penicillin-binding protein 2</fullName>
    </submittedName>
</protein>
<dbReference type="RefSeq" id="WP_204661405.1">
    <property type="nucleotide sequence ID" value="NZ_JAFBDT010000001.1"/>
</dbReference>
<keyword evidence="9" id="KW-0472">Membrane</keyword>
<keyword evidence="8" id="KW-1133">Transmembrane helix</keyword>
<dbReference type="Gene3D" id="3.90.1310.10">
    <property type="entry name" value="Penicillin-binding protein 2a (Domain 2)"/>
    <property type="match status" value="2"/>
</dbReference>
<sequence length="945" mass="107383">MLKFILNKKNHIVIVLFAVFVFLGWSLHQLTIVEGDAYYERSINNRIKKVETLSKRGEIYDRNGKLLATNSVGFTLELNSGVIPSNEFSEITISIIDFLETQNETHIDFPIQIVDGAYHYTFDRNIKSWLSNNGYNETWTAEEVFNDIRAANYLDDELSNYEAYRILYNQGKYLPISTSRMMFLEEIYKKNFLDMYGLPIDISAEEAFKKIRSRSEFHISKSYSDEDAYKILIFRHAIKSQGYLSYEPIVVAPSISEQTAILVQEKGYDYVGLSVGYTTVRTYPEKSTAAHILGYMGPIATETEIETYVNDLGYSKNQIIGKTGIEGVYEKDLHGENGYKYIEVDVYGKYVSEVDETAYGLDIKASKSGDDLILSIDYDLQKALENSLDTVLSKIRNGELYENPWGDFQFDAYPNAETGAGVVVDVKTGEVLAMASYPAYDVNLFSQGISQSDWNALNPVNKRNPLAARPLYNIASMMVVQPGSVYKMATAYAALEQGLDPTEKLFSDGYIEVGNHVFGCWYWNDHRHKHGLTDLYKALEVSCNYYFYNISNGYDYYKNRPLNFEMGPTIMTESSKQFGLGEKTGIEIGEVATGVPDPDRKKLTIQALLKRQLKVLAKDYFPESITENEEQLNDLVDEIVSWSDDNPSRGALINKLFEVGSNPDYYVTEQLADIIKYDYFNLMKWYESDTMNLSIGQGDHTYTPVQIARYISTIANGGYLNELTLVKQVGDEIINKNQSVVSMDPENYLVHIQKGMRQALTSQSSSLRHFFNEFPIEIAGKTGTAQKEGLIPPLDEVAYLTEYLEFIAPKLTLEDVELKTLEIIKQRSEEMSQLEKQKDNAANEAEADFFEAKFNRLVEQDYLNKGTAMRLAIKELSEEEISDDDLNQFRLPYDNYSWFASYAPYDNPEIAVVILVPQGGSGSYSAAIARDVYAQYFKLKPPTGE</sequence>
<evidence type="ECO:0000256" key="7">
    <source>
        <dbReference type="ARBA" id="ARBA00022984"/>
    </source>
</evidence>
<dbReference type="EMBL" id="JAFBDT010000001">
    <property type="protein sequence ID" value="MBM7560758.1"/>
    <property type="molecule type" value="Genomic_DNA"/>
</dbReference>
<dbReference type="InterPro" id="IPR036138">
    <property type="entry name" value="PBP_dimer_sf"/>
</dbReference>
<dbReference type="InterPro" id="IPR012338">
    <property type="entry name" value="Beta-lactam/transpept-like"/>
</dbReference>
<comment type="subcellular location">
    <subcellularLocation>
        <location evidence="2">Cell membrane</location>
    </subcellularLocation>
    <subcellularLocation>
        <location evidence="1">Membrane</location>
        <topology evidence="1">Single-pass membrane protein</topology>
    </subcellularLocation>
</comment>
<dbReference type="SUPFAM" id="SSF56601">
    <property type="entry name" value="beta-lactamase/transpeptidase-like"/>
    <property type="match status" value="2"/>
</dbReference>
<feature type="domain" description="Penicillin-binding protein dimerisation" evidence="12">
    <location>
        <begin position="54"/>
        <end position="354"/>
    </location>
</feature>
<evidence type="ECO:0000259" key="11">
    <source>
        <dbReference type="Pfam" id="PF00905"/>
    </source>
</evidence>
<evidence type="ECO:0000313" key="13">
    <source>
        <dbReference type="EMBL" id="MBM7560758.1"/>
    </source>
</evidence>
<keyword evidence="14" id="KW-1185">Reference proteome</keyword>
<evidence type="ECO:0000256" key="10">
    <source>
        <dbReference type="ARBA" id="ARBA00023316"/>
    </source>
</evidence>
<dbReference type="Pfam" id="PF00905">
    <property type="entry name" value="Transpeptidase"/>
    <property type="match status" value="3"/>
</dbReference>
<dbReference type="PANTHER" id="PTHR30627">
    <property type="entry name" value="PEPTIDOGLYCAN D,D-TRANSPEPTIDASE"/>
    <property type="match status" value="1"/>
</dbReference>
<dbReference type="Gene3D" id="3.40.710.10">
    <property type="entry name" value="DD-peptidase/beta-lactamase superfamily"/>
    <property type="match status" value="2"/>
</dbReference>
<keyword evidence="10" id="KW-0961">Cell wall biogenesis/degradation</keyword>
<accession>A0ABS2MMY6</accession>
<keyword evidence="6" id="KW-0133">Cell shape</keyword>
<feature type="domain" description="Penicillin-binding protein transpeptidase" evidence="11">
    <location>
        <begin position="419"/>
        <end position="600"/>
    </location>
</feature>
<dbReference type="InterPro" id="IPR050515">
    <property type="entry name" value="Beta-lactam/transpept"/>
</dbReference>
<organism evidence="13 14">
    <name type="scientific">Fusibacter tunisiensis</name>
    <dbReference type="NCBI Taxonomy" id="1008308"/>
    <lineage>
        <taxon>Bacteria</taxon>
        <taxon>Bacillati</taxon>
        <taxon>Bacillota</taxon>
        <taxon>Clostridia</taxon>
        <taxon>Eubacteriales</taxon>
        <taxon>Eubacteriales Family XII. Incertae Sedis</taxon>
        <taxon>Fusibacter</taxon>
    </lineage>
</organism>
<comment type="similarity">
    <text evidence="3">Belongs to the transpeptidase family.</text>
</comment>
<dbReference type="Proteomes" id="UP000767854">
    <property type="component" value="Unassembled WGS sequence"/>
</dbReference>
<evidence type="ECO:0000259" key="12">
    <source>
        <dbReference type="Pfam" id="PF03717"/>
    </source>
</evidence>
<comment type="caution">
    <text evidence="13">The sequence shown here is derived from an EMBL/GenBank/DDBJ whole genome shotgun (WGS) entry which is preliminary data.</text>
</comment>
<feature type="domain" description="Penicillin-binding protein transpeptidase" evidence="11">
    <location>
        <begin position="894"/>
        <end position="933"/>
    </location>
</feature>
<dbReference type="Pfam" id="PF03717">
    <property type="entry name" value="PBP_dimer"/>
    <property type="match status" value="1"/>
</dbReference>
<proteinExistence type="inferred from homology"/>
<gene>
    <name evidence="13" type="ORF">JOC49_000267</name>
</gene>
<evidence type="ECO:0000256" key="8">
    <source>
        <dbReference type="ARBA" id="ARBA00022989"/>
    </source>
</evidence>
<keyword evidence="7" id="KW-0573">Peptidoglycan synthesis</keyword>
<evidence type="ECO:0000256" key="1">
    <source>
        <dbReference type="ARBA" id="ARBA00004167"/>
    </source>
</evidence>
<keyword evidence="4" id="KW-1003">Cell membrane</keyword>
<name>A0ABS2MMY6_9FIRM</name>
<evidence type="ECO:0000256" key="4">
    <source>
        <dbReference type="ARBA" id="ARBA00022475"/>
    </source>
</evidence>
<evidence type="ECO:0000256" key="3">
    <source>
        <dbReference type="ARBA" id="ARBA00007171"/>
    </source>
</evidence>
<evidence type="ECO:0000256" key="2">
    <source>
        <dbReference type="ARBA" id="ARBA00004236"/>
    </source>
</evidence>
<evidence type="ECO:0000313" key="14">
    <source>
        <dbReference type="Proteomes" id="UP000767854"/>
    </source>
</evidence>
<keyword evidence="5" id="KW-0812">Transmembrane</keyword>